<protein>
    <submittedName>
        <fullName evidence="4">Methyl-accepting chemotaxis sensory transducer</fullName>
    </submittedName>
</protein>
<dbReference type="PANTHER" id="PTHR32089">
    <property type="entry name" value="METHYL-ACCEPTING CHEMOTAXIS PROTEIN MCPB"/>
    <property type="match status" value="1"/>
</dbReference>
<name>A4J827_DESRM</name>
<sequence>MTFFTMPFKWGRENDKKIEPLSQAGDKYSLLQEILELGMTIEELTKKNHHLISSAQEIYGMVSEATESAQCSQGMVDELSKHVLEVMKQMNETSSSLNTAKQLAEKGSASLHTAQEEMEVSNQRVMESIEITSRLQEDIKNLSEMLEAITNIANQTKLLSLNASIEAARAGEAGRGFSVVAQEVGKLAVKSKETVDFVSSTLKQVRHNTSIVITSMADGAKGFQVGMQLINEANKNCGVIVEQVGNSVTAVETAGSSAEALDLGMSGVQYMAQEIREVIEKCSRITEQNTDIIQAQAQSIQSFENQITACQGKLKRYIS</sequence>
<organism evidence="4 5">
    <name type="scientific">Desulforamulus reducens (strain ATCC BAA-1160 / DSM 100696 / MI-1)</name>
    <name type="common">Desulfotomaculum reducens</name>
    <dbReference type="NCBI Taxonomy" id="349161"/>
    <lineage>
        <taxon>Bacteria</taxon>
        <taxon>Bacillati</taxon>
        <taxon>Bacillota</taxon>
        <taxon>Clostridia</taxon>
        <taxon>Eubacteriales</taxon>
        <taxon>Peptococcaceae</taxon>
        <taxon>Desulforamulus</taxon>
    </lineage>
</organism>
<evidence type="ECO:0000259" key="3">
    <source>
        <dbReference type="PROSITE" id="PS50111"/>
    </source>
</evidence>
<dbReference type="PANTHER" id="PTHR32089:SF112">
    <property type="entry name" value="LYSOZYME-LIKE PROTEIN-RELATED"/>
    <property type="match status" value="1"/>
</dbReference>
<proteinExistence type="predicted"/>
<dbReference type="HOGENOM" id="CLU_000445_107_18_9"/>
<dbReference type="RefSeq" id="WP_011879027.1">
    <property type="nucleotide sequence ID" value="NC_009253.1"/>
</dbReference>
<accession>A4J827</accession>
<dbReference type="AlphaFoldDB" id="A4J827"/>
<dbReference type="InterPro" id="IPR004089">
    <property type="entry name" value="MCPsignal_dom"/>
</dbReference>
<dbReference type="Pfam" id="PF00015">
    <property type="entry name" value="MCPsignal"/>
    <property type="match status" value="1"/>
</dbReference>
<dbReference type="Gene3D" id="1.10.287.950">
    <property type="entry name" value="Methyl-accepting chemotaxis protein"/>
    <property type="match status" value="1"/>
</dbReference>
<dbReference type="EMBL" id="CP000612">
    <property type="protein sequence ID" value="ABO51230.1"/>
    <property type="molecule type" value="Genomic_DNA"/>
</dbReference>
<dbReference type="SUPFAM" id="SSF58104">
    <property type="entry name" value="Methyl-accepting chemotaxis protein (MCP) signaling domain"/>
    <property type="match status" value="1"/>
</dbReference>
<feature type="domain" description="Methyl-accepting transducer" evidence="3">
    <location>
        <begin position="40"/>
        <end position="304"/>
    </location>
</feature>
<evidence type="ECO:0000313" key="5">
    <source>
        <dbReference type="Proteomes" id="UP000001556"/>
    </source>
</evidence>
<keyword evidence="1 2" id="KW-0807">Transducer</keyword>
<dbReference type="GO" id="GO:0007165">
    <property type="term" value="P:signal transduction"/>
    <property type="evidence" value="ECO:0007669"/>
    <property type="project" value="UniProtKB-KW"/>
</dbReference>
<dbReference type="eggNOG" id="COG0840">
    <property type="taxonomic scope" value="Bacteria"/>
</dbReference>
<dbReference type="Proteomes" id="UP000001556">
    <property type="component" value="Chromosome"/>
</dbReference>
<dbReference type="PROSITE" id="PS50111">
    <property type="entry name" value="CHEMOTAXIS_TRANSDUC_2"/>
    <property type="match status" value="1"/>
</dbReference>
<evidence type="ECO:0000313" key="4">
    <source>
        <dbReference type="EMBL" id="ABO51230.1"/>
    </source>
</evidence>
<evidence type="ECO:0000256" key="1">
    <source>
        <dbReference type="ARBA" id="ARBA00023224"/>
    </source>
</evidence>
<dbReference type="GO" id="GO:0016020">
    <property type="term" value="C:membrane"/>
    <property type="evidence" value="ECO:0007669"/>
    <property type="project" value="InterPro"/>
</dbReference>
<dbReference type="KEGG" id="drm:Dred_2726"/>
<dbReference type="SMART" id="SM00283">
    <property type="entry name" value="MA"/>
    <property type="match status" value="1"/>
</dbReference>
<dbReference type="STRING" id="349161.Dred_2726"/>
<keyword evidence="5" id="KW-1185">Reference proteome</keyword>
<reference evidence="4 5" key="1">
    <citation type="submission" date="2007-03" db="EMBL/GenBank/DDBJ databases">
        <title>Complete sequence of Desulfotomaculum reducens MI-1.</title>
        <authorList>
            <consortium name="US DOE Joint Genome Institute"/>
            <person name="Copeland A."/>
            <person name="Lucas S."/>
            <person name="Lapidus A."/>
            <person name="Barry K."/>
            <person name="Detter J.C."/>
            <person name="Glavina del Rio T."/>
            <person name="Hammon N."/>
            <person name="Israni S."/>
            <person name="Dalin E."/>
            <person name="Tice H."/>
            <person name="Pitluck S."/>
            <person name="Sims D."/>
            <person name="Brettin T."/>
            <person name="Bruce D."/>
            <person name="Han C."/>
            <person name="Tapia R."/>
            <person name="Schmutz J."/>
            <person name="Larimer F."/>
            <person name="Land M."/>
            <person name="Hauser L."/>
            <person name="Kyrpides N."/>
            <person name="Kim E."/>
            <person name="Tebo B.M."/>
            <person name="Richardson P."/>
        </authorList>
    </citation>
    <scope>NUCLEOTIDE SEQUENCE [LARGE SCALE GENOMIC DNA]</scope>
    <source>
        <strain evidence="4 5">MI-1</strain>
    </source>
</reference>
<gene>
    <name evidence="4" type="ordered locus">Dred_2726</name>
</gene>
<evidence type="ECO:0000256" key="2">
    <source>
        <dbReference type="PROSITE-ProRule" id="PRU00284"/>
    </source>
</evidence>